<evidence type="ECO:0000256" key="1">
    <source>
        <dbReference type="ARBA" id="ARBA00004141"/>
    </source>
</evidence>
<dbReference type="GO" id="GO:0015267">
    <property type="term" value="F:channel activity"/>
    <property type="evidence" value="ECO:0007669"/>
    <property type="project" value="TreeGrafter"/>
</dbReference>
<evidence type="ECO:0000256" key="3">
    <source>
        <dbReference type="ARBA" id="ARBA00022692"/>
    </source>
</evidence>
<keyword evidence="3 6" id="KW-0812">Transmembrane</keyword>
<dbReference type="InterPro" id="IPR007248">
    <property type="entry name" value="Mpv17_PMP22"/>
</dbReference>
<evidence type="ECO:0000256" key="5">
    <source>
        <dbReference type="ARBA" id="ARBA00023136"/>
    </source>
</evidence>
<dbReference type="GO" id="GO:0016020">
    <property type="term" value="C:membrane"/>
    <property type="evidence" value="ECO:0007669"/>
    <property type="project" value="UniProtKB-SubCell"/>
</dbReference>
<feature type="non-terminal residue" evidence="7">
    <location>
        <position position="1"/>
    </location>
</feature>
<evidence type="ECO:0000256" key="4">
    <source>
        <dbReference type="ARBA" id="ARBA00022989"/>
    </source>
</evidence>
<keyword evidence="5 6" id="KW-0472">Membrane</keyword>
<dbReference type="STRING" id="944018.H8ZFM5"/>
<evidence type="ECO:0000256" key="2">
    <source>
        <dbReference type="ARBA" id="ARBA00006824"/>
    </source>
</evidence>
<feature type="transmembrane region" description="Helical" evidence="6">
    <location>
        <begin position="31"/>
        <end position="53"/>
    </location>
</feature>
<dbReference type="HOGENOM" id="CLU_2892089_0_0_1"/>
<protein>
    <submittedName>
        <fullName evidence="7">Uncharacterized protein</fullName>
    </submittedName>
</protein>
<reference evidence="7" key="1">
    <citation type="submission" date="2011-03" db="EMBL/GenBank/DDBJ databases">
        <title>The Genome Sequence of Nematocida sp1 strain ERTm2.</title>
        <authorList>
            <consortium name="The Broad Institute Genome Sequencing Platform"/>
            <consortium name="The Broad Institute Genome Sequencing Center for Infectious Disease"/>
            <person name="Cuomo C."/>
            <person name="Troemel E."/>
            <person name="Young S.K."/>
            <person name="Zeng Q."/>
            <person name="Gargeya S."/>
            <person name="Fitzgerald M."/>
            <person name="Haas B."/>
            <person name="Abouelleil A."/>
            <person name="Alvarado L."/>
            <person name="Arachchi H.M."/>
            <person name="Berlin A."/>
            <person name="Brown A."/>
            <person name="Chapman S.B."/>
            <person name="Chen Z."/>
            <person name="Dunbar C."/>
            <person name="Freedman E."/>
            <person name="Gearin G."/>
            <person name="Gellesch M."/>
            <person name="Goldberg J."/>
            <person name="Griggs A."/>
            <person name="Gujja S."/>
            <person name="Heilman E.R."/>
            <person name="Heiman D."/>
            <person name="Howarth C."/>
            <person name="Larson L."/>
            <person name="Lui A."/>
            <person name="MacDonald P.J.P."/>
            <person name="Mehta T."/>
            <person name="Montmayeur A."/>
            <person name="Murphy C."/>
            <person name="Neiman D."/>
            <person name="Pearson M."/>
            <person name="Priest M."/>
            <person name="Roberts A."/>
            <person name="Saif S."/>
            <person name="Shea T."/>
            <person name="Shenoy N."/>
            <person name="Sisk P."/>
            <person name="Stolte C."/>
            <person name="Sykes S."/>
            <person name="White J."/>
            <person name="Yandava C."/>
            <person name="Wortman J."/>
            <person name="Nusbaum C."/>
            <person name="Birren B."/>
        </authorList>
    </citation>
    <scope>NUCLEOTIDE SEQUENCE</scope>
    <source>
        <strain evidence="7">ERTm2</strain>
    </source>
</reference>
<dbReference type="Proteomes" id="UP000005622">
    <property type="component" value="Unassembled WGS sequence"/>
</dbReference>
<keyword evidence="4 6" id="KW-1133">Transmembrane helix</keyword>
<gene>
    <name evidence="7" type="ORF">NERG_02396</name>
</gene>
<accession>H8ZFM5</accession>
<evidence type="ECO:0000256" key="6">
    <source>
        <dbReference type="RuleBase" id="RU363053"/>
    </source>
</evidence>
<name>H8ZFM5_NEMA1</name>
<comment type="similarity">
    <text evidence="2 6">Belongs to the peroxisomal membrane protein PXMP2/4 family.</text>
</comment>
<dbReference type="AlphaFoldDB" id="H8ZFM5"/>
<comment type="caution">
    <text evidence="6">Lacks conserved residue(s) required for the propagation of feature annotation.</text>
</comment>
<dbReference type="GO" id="GO:0005739">
    <property type="term" value="C:mitochondrion"/>
    <property type="evidence" value="ECO:0007669"/>
    <property type="project" value="TreeGrafter"/>
</dbReference>
<organism evidence="7">
    <name type="scientific">Nematocida ausubeli (strain ATCC PRA-371 / ERTm2)</name>
    <name type="common">Nematode killer fungus</name>
    <dbReference type="NCBI Taxonomy" id="1913371"/>
    <lineage>
        <taxon>Eukaryota</taxon>
        <taxon>Fungi</taxon>
        <taxon>Fungi incertae sedis</taxon>
        <taxon>Microsporidia</taxon>
        <taxon>Nematocida</taxon>
    </lineage>
</organism>
<dbReference type="PANTHER" id="PTHR11266">
    <property type="entry name" value="PEROXISOMAL MEMBRANE PROTEIN 2, PXMP2 MPV17"/>
    <property type="match status" value="1"/>
</dbReference>
<dbReference type="EMBL" id="JH604640">
    <property type="protein sequence ID" value="EHY64586.1"/>
    <property type="molecule type" value="Genomic_DNA"/>
</dbReference>
<dbReference type="GO" id="GO:1901858">
    <property type="term" value="P:regulation of mitochondrial DNA metabolic process"/>
    <property type="evidence" value="ECO:0007669"/>
    <property type="project" value="TreeGrafter"/>
</dbReference>
<evidence type="ECO:0000313" key="7">
    <source>
        <dbReference type="EMBL" id="EHY64586.1"/>
    </source>
</evidence>
<proteinExistence type="inferred from homology"/>
<sequence>VDSSDFSIKKVLKDYFRILFDSYKIWPILQMINFLFVPLEMRVVFISMASLLWNTYVKIARQG</sequence>
<dbReference type="Pfam" id="PF04117">
    <property type="entry name" value="Mpv17_PMP22"/>
    <property type="match status" value="1"/>
</dbReference>
<comment type="subcellular location">
    <subcellularLocation>
        <location evidence="1">Membrane</location>
        <topology evidence="1">Multi-pass membrane protein</topology>
    </subcellularLocation>
</comment>
<dbReference type="PANTHER" id="PTHR11266:SF17">
    <property type="entry name" value="PROTEIN MPV17"/>
    <property type="match status" value="1"/>
</dbReference>